<sequence>MAFLLFLYQECISIPERWSFAYFTNHFPSSIKYYSAALNIFPTPSKRQSTECEIRGPPQLDALERAATVNSYLIEPSRAKNTLPSNQPYLTRNAFMKPLMTSCRDLRRFRK</sequence>
<evidence type="ECO:0000313" key="2">
    <source>
        <dbReference type="Proteomes" id="UP000322873"/>
    </source>
</evidence>
<dbReference type="AlphaFoldDB" id="A0A5M9K7I7"/>
<keyword evidence="2" id="KW-1185">Reference proteome</keyword>
<reference evidence="1 2" key="1">
    <citation type="submission" date="2019-06" db="EMBL/GenBank/DDBJ databases">
        <title>Genome Sequence of the Brown Rot Fungal Pathogen Monilinia fructicola.</title>
        <authorList>
            <person name="De Miccolis Angelini R.M."/>
            <person name="Landi L."/>
            <person name="Abate D."/>
            <person name="Pollastro S."/>
            <person name="Romanazzi G."/>
            <person name="Faretra F."/>
        </authorList>
    </citation>
    <scope>NUCLEOTIDE SEQUENCE [LARGE SCALE GENOMIC DNA]</scope>
    <source>
        <strain evidence="1 2">Mfrc123</strain>
    </source>
</reference>
<evidence type="ECO:0000313" key="1">
    <source>
        <dbReference type="EMBL" id="KAA8576827.1"/>
    </source>
</evidence>
<proteinExistence type="predicted"/>
<accession>A0A5M9K7I7</accession>
<name>A0A5M9K7I7_MONFR</name>
<organism evidence="1 2">
    <name type="scientific">Monilinia fructicola</name>
    <name type="common">Brown rot fungus</name>
    <name type="synonym">Ciboria fructicola</name>
    <dbReference type="NCBI Taxonomy" id="38448"/>
    <lineage>
        <taxon>Eukaryota</taxon>
        <taxon>Fungi</taxon>
        <taxon>Dikarya</taxon>
        <taxon>Ascomycota</taxon>
        <taxon>Pezizomycotina</taxon>
        <taxon>Leotiomycetes</taxon>
        <taxon>Helotiales</taxon>
        <taxon>Sclerotiniaceae</taxon>
        <taxon>Monilinia</taxon>
    </lineage>
</organism>
<protein>
    <submittedName>
        <fullName evidence="1">Uncharacterized protein</fullName>
    </submittedName>
</protein>
<dbReference type="EMBL" id="VICG01000001">
    <property type="protein sequence ID" value="KAA8576827.1"/>
    <property type="molecule type" value="Genomic_DNA"/>
</dbReference>
<comment type="caution">
    <text evidence="1">The sequence shown here is derived from an EMBL/GenBank/DDBJ whole genome shotgun (WGS) entry which is preliminary data.</text>
</comment>
<gene>
    <name evidence="1" type="ORF">EYC84_006875</name>
</gene>
<dbReference type="Proteomes" id="UP000322873">
    <property type="component" value="Unassembled WGS sequence"/>
</dbReference>